<reference evidence="2" key="1">
    <citation type="submission" date="2020-05" db="EMBL/GenBank/DDBJ databases">
        <authorList>
            <person name="Chiriac C."/>
            <person name="Salcher M."/>
            <person name="Ghai R."/>
            <person name="Kavagutti S V."/>
        </authorList>
    </citation>
    <scope>NUCLEOTIDE SEQUENCE</scope>
</reference>
<dbReference type="EMBL" id="CAEZXR010000432">
    <property type="protein sequence ID" value="CAB4733144.1"/>
    <property type="molecule type" value="Genomic_DNA"/>
</dbReference>
<accession>A0A6J6SE38</accession>
<evidence type="ECO:0000313" key="2">
    <source>
        <dbReference type="EMBL" id="CAB4733144.1"/>
    </source>
</evidence>
<feature type="compositionally biased region" description="Basic and acidic residues" evidence="1">
    <location>
        <begin position="9"/>
        <end position="22"/>
    </location>
</feature>
<name>A0A6J6SE38_9ZZZZ</name>
<organism evidence="2">
    <name type="scientific">freshwater metagenome</name>
    <dbReference type="NCBI Taxonomy" id="449393"/>
    <lineage>
        <taxon>unclassified sequences</taxon>
        <taxon>metagenomes</taxon>
        <taxon>ecological metagenomes</taxon>
    </lineage>
</organism>
<proteinExistence type="predicted"/>
<sequence length="52" mass="5905">MQIHATARALDDQTTEHPHRWTVDAPDYNTGMTEVRAGVPDGWILLHVLTEH</sequence>
<feature type="region of interest" description="Disordered" evidence="1">
    <location>
        <begin position="1"/>
        <end position="27"/>
    </location>
</feature>
<evidence type="ECO:0000256" key="1">
    <source>
        <dbReference type="SAM" id="MobiDB-lite"/>
    </source>
</evidence>
<dbReference type="AlphaFoldDB" id="A0A6J6SE38"/>
<protein>
    <submittedName>
        <fullName evidence="2">Unannotated protein</fullName>
    </submittedName>
</protein>
<gene>
    <name evidence="2" type="ORF">UFOPK2579_02704</name>
</gene>